<keyword evidence="3" id="KW-1185">Reference proteome</keyword>
<protein>
    <submittedName>
        <fullName evidence="2">Thioredoxin</fullName>
    </submittedName>
</protein>
<dbReference type="RefSeq" id="WP_141483604.1">
    <property type="nucleotide sequence ID" value="NZ_SMDN01000001.1"/>
</dbReference>
<sequence length="112" mass="13458">MKQLNWDEAQHIISDKKNKNKVFFVVFTMHNQFESAVMEYIYDEIFQDFKNEGNVKCIQIDIDEAKIYQDLNDKYHILSVPIFLIIQNNQIKKRGIGFYPKEIIVDFIEEHL</sequence>
<dbReference type="Pfam" id="PF00085">
    <property type="entry name" value="Thioredoxin"/>
    <property type="match status" value="1"/>
</dbReference>
<name>A0A507SY65_9BACT</name>
<dbReference type="InterPro" id="IPR013766">
    <property type="entry name" value="Thioredoxin_domain"/>
</dbReference>
<dbReference type="OrthoDB" id="7629852at2"/>
<dbReference type="AlphaFoldDB" id="A0A507SY65"/>
<evidence type="ECO:0000313" key="3">
    <source>
        <dbReference type="Proteomes" id="UP000320801"/>
    </source>
</evidence>
<proteinExistence type="predicted"/>
<evidence type="ECO:0000259" key="1">
    <source>
        <dbReference type="Pfam" id="PF00085"/>
    </source>
</evidence>
<feature type="domain" description="Thioredoxin" evidence="1">
    <location>
        <begin position="38"/>
        <end position="109"/>
    </location>
</feature>
<dbReference type="Proteomes" id="UP000320801">
    <property type="component" value="Unassembled WGS sequence"/>
</dbReference>
<comment type="caution">
    <text evidence="2">The sequence shown here is derived from an EMBL/GenBank/DDBJ whole genome shotgun (WGS) entry which is preliminary data.</text>
</comment>
<accession>A0A507SY65</accession>
<reference evidence="2 3" key="1">
    <citation type="submission" date="2019-03" db="EMBL/GenBank/DDBJ databases">
        <title>Characterization of a novel Mycoplasma cynos real-time PCR assay.</title>
        <authorList>
            <person name="Tallmadge R.L."/>
            <person name="Mitchell P.K."/>
            <person name="Goodman L."/>
        </authorList>
    </citation>
    <scope>NUCLEOTIDE SEQUENCE [LARGE SCALE GENOMIC DNA]</scope>
    <source>
        <strain evidence="2 3">1642</strain>
    </source>
</reference>
<dbReference type="InterPro" id="IPR036249">
    <property type="entry name" value="Thioredoxin-like_sf"/>
</dbReference>
<dbReference type="CDD" id="cd02947">
    <property type="entry name" value="TRX_family"/>
    <property type="match status" value="1"/>
</dbReference>
<dbReference type="EMBL" id="SMDN01000001">
    <property type="protein sequence ID" value="TQC54192.1"/>
    <property type="molecule type" value="Genomic_DNA"/>
</dbReference>
<organism evidence="2 3">
    <name type="scientific">Mycoplasmopsis mucosicanis</name>
    <dbReference type="NCBI Taxonomy" id="458208"/>
    <lineage>
        <taxon>Bacteria</taxon>
        <taxon>Bacillati</taxon>
        <taxon>Mycoplasmatota</taxon>
        <taxon>Mycoplasmoidales</taxon>
        <taxon>Metamycoplasmataceae</taxon>
        <taxon>Mycoplasmopsis</taxon>
    </lineage>
</organism>
<evidence type="ECO:0000313" key="2">
    <source>
        <dbReference type="EMBL" id="TQC54192.1"/>
    </source>
</evidence>
<gene>
    <name evidence="2" type="ORF">E1I18_00235</name>
</gene>
<dbReference type="SUPFAM" id="SSF52833">
    <property type="entry name" value="Thioredoxin-like"/>
    <property type="match status" value="1"/>
</dbReference>
<dbReference type="Gene3D" id="3.40.30.10">
    <property type="entry name" value="Glutaredoxin"/>
    <property type="match status" value="1"/>
</dbReference>